<reference evidence="2 3" key="1">
    <citation type="submission" date="2024-09" db="EMBL/GenBank/DDBJ databases">
        <authorList>
            <person name="Sun Q."/>
            <person name="Mori K."/>
        </authorList>
    </citation>
    <scope>NUCLEOTIDE SEQUENCE [LARGE SCALE GENOMIC DNA]</scope>
    <source>
        <strain evidence="2 3">TBRC 0563</strain>
    </source>
</reference>
<name>A0ABV5YZN0_9ACTN</name>
<accession>A0ABV5YZN0</accession>
<keyword evidence="3" id="KW-1185">Reference proteome</keyword>
<organism evidence="2 3">
    <name type="scientific">Actinoallomurus acaciae</name>
    <dbReference type="NCBI Taxonomy" id="502577"/>
    <lineage>
        <taxon>Bacteria</taxon>
        <taxon>Bacillati</taxon>
        <taxon>Actinomycetota</taxon>
        <taxon>Actinomycetes</taxon>
        <taxon>Streptosporangiales</taxon>
        <taxon>Thermomonosporaceae</taxon>
        <taxon>Actinoallomurus</taxon>
    </lineage>
</organism>
<sequence>AVPVVAGHTPSARFRVTNLEGHAVTVRPRATATPGLSVSTAAAPVRIPAHGSVTVPVAVSVAEGTSTGTVTLTAGARSARIPAEVTGNLVRVATMSASSTHSGSDPAWANDGGTDSEVWLNGVGGWNDDTAGDFPDTLTATWAAPVSLGRVRVLTLDSGRSPASKVGLRDFDVEALVDGDWRTVATVRGNTAGTVERTFGPVPASALRLVVRDSNDHKYSRVMELEGYGT</sequence>
<proteinExistence type="predicted"/>
<dbReference type="InterPro" id="IPR000421">
    <property type="entry name" value="FA58C"/>
</dbReference>
<dbReference type="Proteomes" id="UP001589627">
    <property type="component" value="Unassembled WGS sequence"/>
</dbReference>
<gene>
    <name evidence="2" type="ORF">ACFFNX_51055</name>
</gene>
<feature type="domain" description="F5/8 type C" evidence="1">
    <location>
        <begin position="69"/>
        <end position="230"/>
    </location>
</feature>
<evidence type="ECO:0000313" key="3">
    <source>
        <dbReference type="Proteomes" id="UP001589627"/>
    </source>
</evidence>
<dbReference type="InterPro" id="IPR008979">
    <property type="entry name" value="Galactose-bd-like_sf"/>
</dbReference>
<dbReference type="PROSITE" id="PS50022">
    <property type="entry name" value="FA58C_3"/>
    <property type="match status" value="1"/>
</dbReference>
<feature type="non-terminal residue" evidence="2">
    <location>
        <position position="1"/>
    </location>
</feature>
<dbReference type="SUPFAM" id="SSF49785">
    <property type="entry name" value="Galactose-binding domain-like"/>
    <property type="match status" value="1"/>
</dbReference>
<protein>
    <recommendedName>
        <fullName evidence="1">F5/8 type C domain-containing protein</fullName>
    </recommendedName>
</protein>
<dbReference type="RefSeq" id="WP_378213746.1">
    <property type="nucleotide sequence ID" value="NZ_JBHLZP010001131.1"/>
</dbReference>
<dbReference type="EMBL" id="JBHLZP010001131">
    <property type="protein sequence ID" value="MFB9840510.1"/>
    <property type="molecule type" value="Genomic_DNA"/>
</dbReference>
<evidence type="ECO:0000313" key="2">
    <source>
        <dbReference type="EMBL" id="MFB9840510.1"/>
    </source>
</evidence>
<comment type="caution">
    <text evidence="2">The sequence shown here is derived from an EMBL/GenBank/DDBJ whole genome shotgun (WGS) entry which is preliminary data.</text>
</comment>
<dbReference type="Gene3D" id="2.60.120.260">
    <property type="entry name" value="Galactose-binding domain-like"/>
    <property type="match status" value="1"/>
</dbReference>
<evidence type="ECO:0000259" key="1">
    <source>
        <dbReference type="PROSITE" id="PS50022"/>
    </source>
</evidence>